<feature type="compositionally biased region" description="Polar residues" evidence="1">
    <location>
        <begin position="193"/>
        <end position="224"/>
    </location>
</feature>
<feature type="signal peptide" evidence="2">
    <location>
        <begin position="1"/>
        <end position="36"/>
    </location>
</feature>
<dbReference type="PROSITE" id="PS51318">
    <property type="entry name" value="TAT"/>
    <property type="match status" value="1"/>
</dbReference>
<organism evidence="3 4">
    <name type="scientific">Nocardioides yefusunii</name>
    <dbReference type="NCBI Taxonomy" id="2500546"/>
    <lineage>
        <taxon>Bacteria</taxon>
        <taxon>Bacillati</taxon>
        <taxon>Actinomycetota</taxon>
        <taxon>Actinomycetes</taxon>
        <taxon>Propionibacteriales</taxon>
        <taxon>Nocardioidaceae</taxon>
        <taxon>Nocardioides</taxon>
    </lineage>
</organism>
<dbReference type="InterPro" id="IPR006311">
    <property type="entry name" value="TAT_signal"/>
</dbReference>
<comment type="caution">
    <text evidence="3">The sequence shown here is derived from an EMBL/GenBank/DDBJ whole genome shotgun (WGS) entry which is preliminary data.</text>
</comment>
<evidence type="ECO:0000256" key="2">
    <source>
        <dbReference type="SAM" id="SignalP"/>
    </source>
</evidence>
<keyword evidence="2" id="KW-0732">Signal</keyword>
<evidence type="ECO:0000256" key="1">
    <source>
        <dbReference type="SAM" id="MobiDB-lite"/>
    </source>
</evidence>
<name>A0ABW1QUY5_9ACTN</name>
<dbReference type="EMBL" id="JBHSQI010000002">
    <property type="protein sequence ID" value="MFC6152742.1"/>
    <property type="molecule type" value="Genomic_DNA"/>
</dbReference>
<feature type="region of interest" description="Disordered" evidence="1">
    <location>
        <begin position="189"/>
        <end position="224"/>
    </location>
</feature>
<dbReference type="RefSeq" id="WP_128219612.1">
    <property type="nucleotide sequence ID" value="NZ_CP034929.1"/>
</dbReference>
<accession>A0ABW1QUY5</accession>
<protein>
    <submittedName>
        <fullName evidence="3">Uncharacterized protein</fullName>
    </submittedName>
</protein>
<feature type="chain" id="PRO_5045496736" evidence="2">
    <location>
        <begin position="37"/>
        <end position="272"/>
    </location>
</feature>
<keyword evidence="4" id="KW-1185">Reference proteome</keyword>
<dbReference type="Proteomes" id="UP001596098">
    <property type="component" value="Unassembled WGS sequence"/>
</dbReference>
<proteinExistence type="predicted"/>
<sequence>MSPHTPHTPHSRRALIRAATWTVPAVVVASTAPAYASSVPPVSGAEVTRPSAECRIEHTMVWHRTKPTSSTTYAISSRPSLAGIDPVTVTIRTEFVDSTPATDPAHYSFVDLKQSDATYGITDAIKFAMTKRGTQVATMRVTFVFSRPVQGLSFIVTDIDSNDDSANQWWSPNQRDRVFISHVNGSDAAGRFTPSQPKNSKVSGAGLSSNPWLNRTGNSANDVTTGNVKASFSGEVSNFSMTFENYAPSQDGTNSINIGGMHFETQETTTAC</sequence>
<evidence type="ECO:0000313" key="4">
    <source>
        <dbReference type="Proteomes" id="UP001596098"/>
    </source>
</evidence>
<gene>
    <name evidence="3" type="ORF">ACFPWU_03565</name>
</gene>
<reference evidence="4" key="1">
    <citation type="journal article" date="2019" name="Int. J. Syst. Evol. Microbiol.">
        <title>The Global Catalogue of Microorganisms (GCM) 10K type strain sequencing project: providing services to taxonomists for standard genome sequencing and annotation.</title>
        <authorList>
            <consortium name="The Broad Institute Genomics Platform"/>
            <consortium name="The Broad Institute Genome Sequencing Center for Infectious Disease"/>
            <person name="Wu L."/>
            <person name="Ma J."/>
        </authorList>
    </citation>
    <scope>NUCLEOTIDE SEQUENCE [LARGE SCALE GENOMIC DNA]</scope>
    <source>
        <strain evidence="4">DFY28</strain>
    </source>
</reference>
<evidence type="ECO:0000313" key="3">
    <source>
        <dbReference type="EMBL" id="MFC6152742.1"/>
    </source>
</evidence>